<reference evidence="3 4" key="1">
    <citation type="journal article" date="2019" name="Genome Biol. Evol.">
        <title>Day and night: Metabolic profiles and evolutionary relationships of six axenic non-marine cyanobacteria.</title>
        <authorList>
            <person name="Will S.E."/>
            <person name="Henke P."/>
            <person name="Boedeker C."/>
            <person name="Huang S."/>
            <person name="Brinkmann H."/>
            <person name="Rohde M."/>
            <person name="Jarek M."/>
            <person name="Friedl T."/>
            <person name="Seufert S."/>
            <person name="Schumacher M."/>
            <person name="Overmann J."/>
            <person name="Neumann-Schaal M."/>
            <person name="Petersen J."/>
        </authorList>
    </citation>
    <scope>NUCLEOTIDE SEQUENCE [LARGE SCALE GENOMIC DNA]</scope>
    <source>
        <strain evidence="3 4">PCC 6912</strain>
    </source>
</reference>
<sequence>MNISFVLDVAIALIFIYLILSLLASEIQELLATVLQWRAAHLKKSIEIMLTGGEGTKNAHQVKEIVQELYDNPLIKNISQESKEGVEAWLRHLIRSIVIFGRKSHQITLKGNEPSYMPSETFATTLLERLNLPQLAQNMTALNLQKMIKEEIILKIESYINDGNLQITEETRYTLKNEAESLKQRINNIRADFCSSKATLLTSVNRIRDELDSFIATSQLLAPSSVQNYATYEQTGDPEVPIFITQIKSLKNAIFYQGNPSYHNDHYNNTDELIRRLQPSLAQILELLVGEVKDKKSKVDRMSEAYKSFKEEFCNLDNNDEIYKAYQAIEQEIIKIRDRLPDSVRESFAALARRAQVNLKRAQAQEQAIAEEIHQFQTEIQVWFDRSMERASGVYKRNAKGVAFAIGFLLAIILNVDTFHIVNRLRTDSALRDMLVRNGELTTQACLGSSTNSGTLECFRQEVNQTIPLPIGRDETNLRQQAQESKNWLFPPMRSFLGWVVSGLAIAMGAPFWFELLGKIINVRNSGKPPAKISVHQSPQLPTLR</sequence>
<evidence type="ECO:0000313" key="3">
    <source>
        <dbReference type="EMBL" id="RUR83145.1"/>
    </source>
</evidence>
<dbReference type="AlphaFoldDB" id="A0A3S1AKT3"/>
<evidence type="ECO:0000256" key="1">
    <source>
        <dbReference type="SAM" id="Coils"/>
    </source>
</evidence>
<keyword evidence="1" id="KW-0175">Coiled coil</keyword>
<dbReference type="EMBL" id="RSCJ01000008">
    <property type="protein sequence ID" value="RUR83145.1"/>
    <property type="molecule type" value="Genomic_DNA"/>
</dbReference>
<keyword evidence="4" id="KW-1185">Reference proteome</keyword>
<dbReference type="STRING" id="211165.GCA_000317285_00466"/>
<organism evidence="3 4">
    <name type="scientific">Chlorogloeopsis fritschii PCC 6912</name>
    <dbReference type="NCBI Taxonomy" id="211165"/>
    <lineage>
        <taxon>Bacteria</taxon>
        <taxon>Bacillati</taxon>
        <taxon>Cyanobacteriota</taxon>
        <taxon>Cyanophyceae</taxon>
        <taxon>Nostocales</taxon>
        <taxon>Chlorogloeopsidaceae</taxon>
        <taxon>Chlorogloeopsis</taxon>
    </lineage>
</organism>
<keyword evidence="2" id="KW-0812">Transmembrane</keyword>
<protein>
    <submittedName>
        <fullName evidence="3">Uncharacterized protein</fullName>
    </submittedName>
</protein>
<feature type="transmembrane region" description="Helical" evidence="2">
    <location>
        <begin position="402"/>
        <end position="422"/>
    </location>
</feature>
<accession>A0A3S1AKT3</accession>
<gene>
    <name evidence="3" type="ORF">PCC6912_25190</name>
</gene>
<dbReference type="OrthoDB" id="6286374at2"/>
<comment type="caution">
    <text evidence="3">The sequence shown here is derived from an EMBL/GenBank/DDBJ whole genome shotgun (WGS) entry which is preliminary data.</text>
</comment>
<evidence type="ECO:0000256" key="2">
    <source>
        <dbReference type="SAM" id="Phobius"/>
    </source>
</evidence>
<keyword evidence="2" id="KW-0472">Membrane</keyword>
<evidence type="ECO:0000313" key="4">
    <source>
        <dbReference type="Proteomes" id="UP000268857"/>
    </source>
</evidence>
<name>A0A3S1AKT3_CHLFR</name>
<feature type="transmembrane region" description="Helical" evidence="2">
    <location>
        <begin position="496"/>
        <end position="514"/>
    </location>
</feature>
<feature type="coiled-coil region" evidence="1">
    <location>
        <begin position="165"/>
        <end position="192"/>
    </location>
</feature>
<proteinExistence type="predicted"/>
<feature type="transmembrane region" description="Helical" evidence="2">
    <location>
        <begin position="6"/>
        <end position="24"/>
    </location>
</feature>
<keyword evidence="2" id="KW-1133">Transmembrane helix</keyword>
<feature type="coiled-coil region" evidence="1">
    <location>
        <begin position="352"/>
        <end position="379"/>
    </location>
</feature>
<dbReference type="Proteomes" id="UP000268857">
    <property type="component" value="Unassembled WGS sequence"/>
</dbReference>
<dbReference type="RefSeq" id="WP_016873045.1">
    <property type="nucleotide sequence ID" value="NZ_AJLN01000037.1"/>
</dbReference>